<proteinExistence type="predicted"/>
<reference evidence="2" key="2">
    <citation type="submission" date="2018-03" db="EMBL/GenBank/DDBJ databases">
        <title>The Triticum urartu genome reveals the dynamic nature of wheat genome evolution.</title>
        <authorList>
            <person name="Ling H."/>
            <person name="Ma B."/>
            <person name="Shi X."/>
            <person name="Liu H."/>
            <person name="Dong L."/>
            <person name="Sun H."/>
            <person name="Cao Y."/>
            <person name="Gao Q."/>
            <person name="Zheng S."/>
            <person name="Li Y."/>
            <person name="Yu Y."/>
            <person name="Du H."/>
            <person name="Qi M."/>
            <person name="Li Y."/>
            <person name="Yu H."/>
            <person name="Cui Y."/>
            <person name="Wang N."/>
            <person name="Chen C."/>
            <person name="Wu H."/>
            <person name="Zhao Y."/>
            <person name="Zhang J."/>
            <person name="Li Y."/>
            <person name="Zhou W."/>
            <person name="Zhang B."/>
            <person name="Hu W."/>
            <person name="Eijk M."/>
            <person name="Tang J."/>
            <person name="Witsenboer H."/>
            <person name="Zhao S."/>
            <person name="Li Z."/>
            <person name="Zhang A."/>
            <person name="Wang D."/>
            <person name="Liang C."/>
        </authorList>
    </citation>
    <scope>NUCLEOTIDE SEQUENCE [LARGE SCALE GENOMIC DNA]</scope>
    <source>
        <strain evidence="2">cv. G1812</strain>
    </source>
</reference>
<name>A0A8R7JZT4_TRIUA</name>
<dbReference type="EnsemblPlants" id="TuG1812G0100002045.01.T02">
    <property type="protein sequence ID" value="TuG1812G0100002045.01.T02.cds458974"/>
    <property type="gene ID" value="TuG1812G0100002045.01"/>
</dbReference>
<reference evidence="2" key="3">
    <citation type="submission" date="2022-06" db="UniProtKB">
        <authorList>
            <consortium name="EnsemblPlants"/>
        </authorList>
    </citation>
    <scope>IDENTIFICATION</scope>
</reference>
<reference evidence="3" key="1">
    <citation type="journal article" date="2013" name="Nature">
        <title>Draft genome of the wheat A-genome progenitor Triticum urartu.</title>
        <authorList>
            <person name="Ling H.Q."/>
            <person name="Zhao S."/>
            <person name="Liu D."/>
            <person name="Wang J."/>
            <person name="Sun H."/>
            <person name="Zhang C."/>
            <person name="Fan H."/>
            <person name="Li D."/>
            <person name="Dong L."/>
            <person name="Tao Y."/>
            <person name="Gao C."/>
            <person name="Wu H."/>
            <person name="Li Y."/>
            <person name="Cui Y."/>
            <person name="Guo X."/>
            <person name="Zheng S."/>
            <person name="Wang B."/>
            <person name="Yu K."/>
            <person name="Liang Q."/>
            <person name="Yang W."/>
            <person name="Lou X."/>
            <person name="Chen J."/>
            <person name="Feng M."/>
            <person name="Jian J."/>
            <person name="Zhang X."/>
            <person name="Luo G."/>
            <person name="Jiang Y."/>
            <person name="Liu J."/>
            <person name="Wang Z."/>
            <person name="Sha Y."/>
            <person name="Zhang B."/>
            <person name="Wu H."/>
            <person name="Tang D."/>
            <person name="Shen Q."/>
            <person name="Xue P."/>
            <person name="Zou S."/>
            <person name="Wang X."/>
            <person name="Liu X."/>
            <person name="Wang F."/>
            <person name="Yang Y."/>
            <person name="An X."/>
            <person name="Dong Z."/>
            <person name="Zhang K."/>
            <person name="Zhang X."/>
            <person name="Luo M.C."/>
            <person name="Dvorak J."/>
            <person name="Tong Y."/>
            <person name="Wang J."/>
            <person name="Yang H."/>
            <person name="Li Z."/>
            <person name="Wang D."/>
            <person name="Zhang A."/>
            <person name="Wang J."/>
        </authorList>
    </citation>
    <scope>NUCLEOTIDE SEQUENCE</scope>
    <source>
        <strain evidence="3">cv. G1812</strain>
    </source>
</reference>
<feature type="transmembrane region" description="Helical" evidence="1">
    <location>
        <begin position="6"/>
        <end position="27"/>
    </location>
</feature>
<evidence type="ECO:0000313" key="2">
    <source>
        <dbReference type="EnsemblPlants" id="TuG1812G0100002045.01.T02.cds458974"/>
    </source>
</evidence>
<protein>
    <submittedName>
        <fullName evidence="2">Uncharacterized protein</fullName>
    </submittedName>
</protein>
<dbReference type="Gramene" id="TuG1812G0100002045.01.T02">
    <property type="protein sequence ID" value="TuG1812G0100002045.01.T02.cds458974"/>
    <property type="gene ID" value="TuG1812G0100002045.01"/>
</dbReference>
<organism evidence="2 3">
    <name type="scientific">Triticum urartu</name>
    <name type="common">Red wild einkorn</name>
    <name type="synonym">Crithodium urartu</name>
    <dbReference type="NCBI Taxonomy" id="4572"/>
    <lineage>
        <taxon>Eukaryota</taxon>
        <taxon>Viridiplantae</taxon>
        <taxon>Streptophyta</taxon>
        <taxon>Embryophyta</taxon>
        <taxon>Tracheophyta</taxon>
        <taxon>Spermatophyta</taxon>
        <taxon>Magnoliopsida</taxon>
        <taxon>Liliopsida</taxon>
        <taxon>Poales</taxon>
        <taxon>Poaceae</taxon>
        <taxon>BOP clade</taxon>
        <taxon>Pooideae</taxon>
        <taxon>Triticodae</taxon>
        <taxon>Triticeae</taxon>
        <taxon>Triticinae</taxon>
        <taxon>Triticum</taxon>
    </lineage>
</organism>
<sequence>MRLFSSGKSIPLFILSSNLILFMYTCYKKKSACVLFSSKEHCSIYLGPSCLIHWVVGKNISIFNVSDYSL</sequence>
<keyword evidence="1" id="KW-0812">Transmembrane</keyword>
<evidence type="ECO:0000256" key="1">
    <source>
        <dbReference type="SAM" id="Phobius"/>
    </source>
</evidence>
<keyword evidence="1" id="KW-0472">Membrane</keyword>
<keyword evidence="1" id="KW-1133">Transmembrane helix</keyword>
<dbReference type="AlphaFoldDB" id="A0A8R7JZT4"/>
<accession>A0A8R7JZT4</accession>
<dbReference type="Proteomes" id="UP000015106">
    <property type="component" value="Chromosome 1"/>
</dbReference>
<evidence type="ECO:0000313" key="3">
    <source>
        <dbReference type="Proteomes" id="UP000015106"/>
    </source>
</evidence>
<keyword evidence="3" id="KW-1185">Reference proteome</keyword>